<dbReference type="AlphaFoldDB" id="G0MHY9"/>
<dbReference type="HOGENOM" id="CLU_925105_0_0_1"/>
<sequence>MNSFRTFFFFFLLMALADSQVRHYKKSHGSCIQCVAGNFLNLKWLMDDPWNDRRVWWKSEWADTNCLEGLVNRPFQCQGACVTIEIMKPTYSSYLFDAVLKDCSDKLFAGNNDIPQHVKENYPDVTYTANYKDYQIKYIFYRPSNDLNNQEIFKKNLTESLSHHKKIPMSLPTKVILILLAVLFGLGVLCSCYSFLKCWFKIPKCKCASRVKQNNGGDIELEAMAPSSNTNQVAQNGRVPDEDVMDDPLALDGSFPFNFYQRTARPPSAFSDLRRGLLRSPPFASDDSIASSARYFEDNFD</sequence>
<evidence type="ECO:0000313" key="4">
    <source>
        <dbReference type="Proteomes" id="UP000008068"/>
    </source>
</evidence>
<protein>
    <submittedName>
        <fullName evidence="3">Uncharacterized protein</fullName>
    </submittedName>
</protein>
<dbReference type="InParanoid" id="G0MHY9"/>
<gene>
    <name evidence="3" type="ORF">CAEBREN_02779</name>
</gene>
<evidence type="ECO:0000256" key="2">
    <source>
        <dbReference type="SAM" id="SignalP"/>
    </source>
</evidence>
<feature type="chain" id="PRO_5003403260" evidence="2">
    <location>
        <begin position="20"/>
        <end position="301"/>
    </location>
</feature>
<proteinExistence type="predicted"/>
<dbReference type="EMBL" id="GL379795">
    <property type="protein sequence ID" value="EGT59500.1"/>
    <property type="molecule type" value="Genomic_DNA"/>
</dbReference>
<dbReference type="PANTHER" id="PTHR35178">
    <property type="entry name" value="FOLATE RECEPTOR HOMOLOG-RELATED"/>
    <property type="match status" value="1"/>
</dbReference>
<dbReference type="eggNOG" id="ENOG502THBT">
    <property type="taxonomic scope" value="Eukaryota"/>
</dbReference>
<dbReference type="STRING" id="135651.G0MHY9"/>
<reference evidence="4" key="1">
    <citation type="submission" date="2011-07" db="EMBL/GenBank/DDBJ databases">
        <authorList>
            <consortium name="Caenorhabditis brenneri Sequencing and Analysis Consortium"/>
            <person name="Wilson R.K."/>
        </authorList>
    </citation>
    <scope>NUCLEOTIDE SEQUENCE [LARGE SCALE GENOMIC DNA]</scope>
    <source>
        <strain evidence="4">PB2801</strain>
    </source>
</reference>
<feature type="signal peptide" evidence="2">
    <location>
        <begin position="1"/>
        <end position="19"/>
    </location>
</feature>
<name>G0MHY9_CAEBE</name>
<keyword evidence="1" id="KW-0472">Membrane</keyword>
<keyword evidence="2" id="KW-0732">Signal</keyword>
<feature type="transmembrane region" description="Helical" evidence="1">
    <location>
        <begin position="175"/>
        <end position="196"/>
    </location>
</feature>
<keyword evidence="4" id="KW-1185">Reference proteome</keyword>
<dbReference type="Proteomes" id="UP000008068">
    <property type="component" value="Unassembled WGS sequence"/>
</dbReference>
<evidence type="ECO:0000313" key="3">
    <source>
        <dbReference type="EMBL" id="EGT59500.1"/>
    </source>
</evidence>
<accession>G0MHY9</accession>
<dbReference type="PANTHER" id="PTHR35178:SF1">
    <property type="entry name" value="CUB DOMAIN-CONTAINING PROTEIN-RELATED"/>
    <property type="match status" value="1"/>
</dbReference>
<keyword evidence="1" id="KW-0812">Transmembrane</keyword>
<keyword evidence="1" id="KW-1133">Transmembrane helix</keyword>
<evidence type="ECO:0000256" key="1">
    <source>
        <dbReference type="SAM" id="Phobius"/>
    </source>
</evidence>
<organism evidence="4">
    <name type="scientific">Caenorhabditis brenneri</name>
    <name type="common">Nematode worm</name>
    <dbReference type="NCBI Taxonomy" id="135651"/>
    <lineage>
        <taxon>Eukaryota</taxon>
        <taxon>Metazoa</taxon>
        <taxon>Ecdysozoa</taxon>
        <taxon>Nematoda</taxon>
        <taxon>Chromadorea</taxon>
        <taxon>Rhabditida</taxon>
        <taxon>Rhabditina</taxon>
        <taxon>Rhabditomorpha</taxon>
        <taxon>Rhabditoidea</taxon>
        <taxon>Rhabditidae</taxon>
        <taxon>Peloderinae</taxon>
        <taxon>Caenorhabditis</taxon>
    </lineage>
</organism>